<dbReference type="InterPro" id="IPR025655">
    <property type="entry name" value="PEX14"/>
</dbReference>
<comment type="caution">
    <text evidence="4">The sequence shown here is derived from an EMBL/GenBank/DDBJ whole genome shotgun (WGS) entry which is preliminary data.</text>
</comment>
<keyword evidence="1" id="KW-0653">Protein transport</keyword>
<protein>
    <recommendedName>
        <fullName evidence="1">Peroxisomal membrane protein PEX14</fullName>
    </recommendedName>
    <alternativeName>
        <fullName evidence="1">Peroxin-14</fullName>
    </alternativeName>
</protein>
<keyword evidence="5" id="KW-1185">Reference proteome</keyword>
<comment type="similarity">
    <text evidence="1">Belongs to the peroxin-14 family.</text>
</comment>
<evidence type="ECO:0000259" key="3">
    <source>
        <dbReference type="Pfam" id="PF23020"/>
    </source>
</evidence>
<accession>A0ABR2N1Z2</accession>
<dbReference type="InterPro" id="IPR054154">
    <property type="entry name" value="PEX14-like_M_plants"/>
</dbReference>
<keyword evidence="1" id="KW-0576">Peroxisome</keyword>
<comment type="function">
    <text evidence="1">Component of the PEX13-PEX14 docking complex, a translocon channel that specifically mediates the import of peroxisomal cargo proteins bound to PEX5 receptor. The PEX13-PEX14 docking complex forms a large import pore which can be opened to a diameter of about 9 nm. Mechanistically, PEX5 receptor along with cargo proteins associates with the PEX14 subunit of the PEX13-PEX14 docking complex in the cytosol, leading to the insertion of the receptor into the organelle membrane with the concomitant translocation of the cargo into the peroxisome matrix.</text>
</comment>
<reference evidence="4 5" key="1">
    <citation type="journal article" date="2022" name="Nat. Plants">
        <title>Genomes of leafy and leafless Platanthera orchids illuminate the evolution of mycoheterotrophy.</title>
        <authorList>
            <person name="Li M.H."/>
            <person name="Liu K.W."/>
            <person name="Li Z."/>
            <person name="Lu H.C."/>
            <person name="Ye Q.L."/>
            <person name="Zhang D."/>
            <person name="Wang J.Y."/>
            <person name="Li Y.F."/>
            <person name="Zhong Z.M."/>
            <person name="Liu X."/>
            <person name="Yu X."/>
            <person name="Liu D.K."/>
            <person name="Tu X.D."/>
            <person name="Liu B."/>
            <person name="Hao Y."/>
            <person name="Liao X.Y."/>
            <person name="Jiang Y.T."/>
            <person name="Sun W.H."/>
            <person name="Chen J."/>
            <person name="Chen Y.Q."/>
            <person name="Ai Y."/>
            <person name="Zhai J.W."/>
            <person name="Wu S.S."/>
            <person name="Zhou Z."/>
            <person name="Hsiao Y.Y."/>
            <person name="Wu W.L."/>
            <person name="Chen Y.Y."/>
            <person name="Lin Y.F."/>
            <person name="Hsu J.L."/>
            <person name="Li C.Y."/>
            <person name="Wang Z.W."/>
            <person name="Zhao X."/>
            <person name="Zhong W.Y."/>
            <person name="Ma X.K."/>
            <person name="Ma L."/>
            <person name="Huang J."/>
            <person name="Chen G.Z."/>
            <person name="Huang M.Z."/>
            <person name="Huang L."/>
            <person name="Peng D.H."/>
            <person name="Luo Y.B."/>
            <person name="Zou S.Q."/>
            <person name="Chen S.P."/>
            <person name="Lan S."/>
            <person name="Tsai W.C."/>
            <person name="Van de Peer Y."/>
            <person name="Liu Z.J."/>
        </authorList>
    </citation>
    <scope>NUCLEOTIDE SEQUENCE [LARGE SCALE GENOMIC DNA]</scope>
    <source>
        <strain evidence="4">Lor288</strain>
    </source>
</reference>
<evidence type="ECO:0000256" key="1">
    <source>
        <dbReference type="RuleBase" id="RU367032"/>
    </source>
</evidence>
<comment type="subcellular location">
    <subcellularLocation>
        <location evidence="1">Peroxisome membrane</location>
    </subcellularLocation>
</comment>
<evidence type="ECO:0000313" key="4">
    <source>
        <dbReference type="EMBL" id="KAK8970555.1"/>
    </source>
</evidence>
<proteinExistence type="inferred from homology"/>
<gene>
    <name evidence="4" type="primary">PEX14</name>
    <name evidence="4" type="ORF">KSP40_PGU017626</name>
</gene>
<feature type="domain" description="Peroxisomal membrane protein PEX14 central plants" evidence="3">
    <location>
        <begin position="33"/>
        <end position="127"/>
    </location>
</feature>
<keyword evidence="2" id="KW-0812">Transmembrane</keyword>
<dbReference type="EMBL" id="JBBWWR010000002">
    <property type="protein sequence ID" value="KAK8970555.1"/>
    <property type="molecule type" value="Genomic_DNA"/>
</dbReference>
<name>A0ABR2N1Z2_9ASPA</name>
<keyword evidence="2" id="KW-1133">Transmembrane helix</keyword>
<keyword evidence="1" id="KW-0813">Transport</keyword>
<dbReference type="PANTHER" id="PTHR23058:SF0">
    <property type="entry name" value="PEROXISOMAL MEMBRANE PROTEIN PEX14"/>
    <property type="match status" value="1"/>
</dbReference>
<dbReference type="Proteomes" id="UP001412067">
    <property type="component" value="Unassembled WGS sequence"/>
</dbReference>
<organism evidence="4 5">
    <name type="scientific">Platanthera guangdongensis</name>
    <dbReference type="NCBI Taxonomy" id="2320717"/>
    <lineage>
        <taxon>Eukaryota</taxon>
        <taxon>Viridiplantae</taxon>
        <taxon>Streptophyta</taxon>
        <taxon>Embryophyta</taxon>
        <taxon>Tracheophyta</taxon>
        <taxon>Spermatophyta</taxon>
        <taxon>Magnoliopsida</taxon>
        <taxon>Liliopsida</taxon>
        <taxon>Asparagales</taxon>
        <taxon>Orchidaceae</taxon>
        <taxon>Orchidoideae</taxon>
        <taxon>Orchideae</taxon>
        <taxon>Orchidinae</taxon>
        <taxon>Platanthera</taxon>
    </lineage>
</organism>
<evidence type="ECO:0000313" key="5">
    <source>
        <dbReference type="Proteomes" id="UP001412067"/>
    </source>
</evidence>
<feature type="transmembrane region" description="Helical" evidence="2">
    <location>
        <begin position="36"/>
        <end position="57"/>
    </location>
</feature>
<dbReference type="PANTHER" id="PTHR23058">
    <property type="entry name" value="PEROXISOMAL MEMBRANE PROTEIN PEX14"/>
    <property type="match status" value="1"/>
</dbReference>
<sequence length="131" mass="13435">MKHFSPQVPVQPPLPTTAQVGVVSLAPTSHQPRFSWFHALIAFGVLSASGAGSALLFKVDIIYFSDIGSSSFKSLDQEGGSGRNLSAKEVKASKSLAEETAEAAKAAASAAAIAATASQEFLNSKIEGATA</sequence>
<dbReference type="Pfam" id="PF23020">
    <property type="entry name" value="PEX14-like_2nd"/>
    <property type="match status" value="1"/>
</dbReference>
<evidence type="ECO:0000256" key="2">
    <source>
        <dbReference type="SAM" id="Phobius"/>
    </source>
</evidence>
<keyword evidence="1 2" id="KW-0472">Membrane</keyword>